<dbReference type="RefSeq" id="XP_023625769.1">
    <property type="nucleotide sequence ID" value="XM_023770001.1"/>
</dbReference>
<gene>
    <name evidence="2" type="ORF">RCC_04724</name>
</gene>
<keyword evidence="3" id="KW-1185">Reference proteome</keyword>
<evidence type="ECO:0000313" key="3">
    <source>
        <dbReference type="Proteomes" id="UP000225277"/>
    </source>
</evidence>
<accession>A0A2D3VBB6</accession>
<dbReference type="Proteomes" id="UP000225277">
    <property type="component" value="Unassembled WGS sequence"/>
</dbReference>
<evidence type="ECO:0000256" key="1">
    <source>
        <dbReference type="SAM" id="MobiDB-lite"/>
    </source>
</evidence>
<evidence type="ECO:0000313" key="2">
    <source>
        <dbReference type="EMBL" id="CZT18879.1"/>
    </source>
</evidence>
<name>A0A2D3VBB6_9PEZI</name>
<reference evidence="2 3" key="1">
    <citation type="submission" date="2016-03" db="EMBL/GenBank/DDBJ databases">
        <authorList>
            <person name="Ploux O."/>
        </authorList>
    </citation>
    <scope>NUCLEOTIDE SEQUENCE [LARGE SCALE GENOMIC DNA]</scope>
    <source>
        <strain evidence="2 3">URUG2</strain>
    </source>
</reference>
<sequence>MVVKQSSRQDEDPLGLPMSTRKPEQAPASAPADGPRQVAKTAEITAAITPAITPAPMTTSSTIREAYKYIRIGTLPKYSDVREEDDLIDMIYVVVAEIQREPKPIRYLAVRSWNINGILTGSYTRPQVLNQLQGIGLAVDPFFATLNPAQMESSLLLPWDEVNPNERPRDAPVKPFRAKTITTRPCDIRKLEAGECTAVVDFVDIDGAMNGLELRVNYQVGLQSTETLQEVRDFFGGSRFEAPLETSRTLDELVQDFKCQFHIYVLPQGAGKRMRRWNDVMGYKFGAYLNEDMWKVHKQMFIQIVIMRERKLRTSRELSKMLAERERN</sequence>
<dbReference type="EMBL" id="FJUY01000006">
    <property type="protein sequence ID" value="CZT18879.1"/>
    <property type="molecule type" value="Genomic_DNA"/>
</dbReference>
<feature type="region of interest" description="Disordered" evidence="1">
    <location>
        <begin position="1"/>
        <end position="36"/>
    </location>
</feature>
<proteinExistence type="predicted"/>
<protein>
    <submittedName>
        <fullName evidence="2">Uncharacterized protein</fullName>
    </submittedName>
</protein>
<dbReference type="GeneID" id="35599893"/>
<dbReference type="AlphaFoldDB" id="A0A2D3VBB6"/>
<organism evidence="2 3">
    <name type="scientific">Ramularia collo-cygni</name>
    <dbReference type="NCBI Taxonomy" id="112498"/>
    <lineage>
        <taxon>Eukaryota</taxon>
        <taxon>Fungi</taxon>
        <taxon>Dikarya</taxon>
        <taxon>Ascomycota</taxon>
        <taxon>Pezizomycotina</taxon>
        <taxon>Dothideomycetes</taxon>
        <taxon>Dothideomycetidae</taxon>
        <taxon>Mycosphaerellales</taxon>
        <taxon>Mycosphaerellaceae</taxon>
        <taxon>Ramularia</taxon>
    </lineage>
</organism>